<feature type="domain" description="Deacetylase PdaC" evidence="3">
    <location>
        <begin position="92"/>
        <end position="173"/>
    </location>
</feature>
<accession>A0AAE4ALP1</accession>
<evidence type="ECO:0000313" key="4">
    <source>
        <dbReference type="EMBL" id="MDQ0152381.1"/>
    </source>
</evidence>
<protein>
    <recommendedName>
        <fullName evidence="3">Deacetylase PdaC domain-containing protein</fullName>
    </recommendedName>
</protein>
<dbReference type="Proteomes" id="UP001241537">
    <property type="component" value="Unassembled WGS sequence"/>
</dbReference>
<dbReference type="Pfam" id="PF13739">
    <property type="entry name" value="PdaC"/>
    <property type="match status" value="1"/>
</dbReference>
<reference evidence="4" key="1">
    <citation type="submission" date="2023-07" db="EMBL/GenBank/DDBJ databases">
        <title>Genomic Encyclopedia of Type Strains, Phase IV (KMG-IV): sequencing the most valuable type-strain genomes for metagenomic binning, comparative biology and taxonomic classification.</title>
        <authorList>
            <person name="Goeker M."/>
        </authorList>
    </citation>
    <scope>NUCLEOTIDE SEQUENCE</scope>
    <source>
        <strain evidence="4">DSM 19659</strain>
    </source>
</reference>
<feature type="compositionally biased region" description="Low complexity" evidence="1">
    <location>
        <begin position="39"/>
        <end position="49"/>
    </location>
</feature>
<proteinExistence type="predicted"/>
<dbReference type="InterPro" id="IPR025303">
    <property type="entry name" value="PdaC"/>
</dbReference>
<comment type="caution">
    <text evidence="4">The sequence shown here is derived from an EMBL/GenBank/DDBJ whole genome shotgun (WGS) entry which is preliminary data.</text>
</comment>
<dbReference type="Gene3D" id="3.30.565.40">
    <property type="entry name" value="Fervidobacterium nodosum Rt17-B1 like"/>
    <property type="match status" value="1"/>
</dbReference>
<feature type="region of interest" description="Disordered" evidence="1">
    <location>
        <begin position="39"/>
        <end position="77"/>
    </location>
</feature>
<dbReference type="RefSeq" id="WP_307253998.1">
    <property type="nucleotide sequence ID" value="NZ_JAUSTO010000005.1"/>
</dbReference>
<name>A0AAE4ALP1_9FIRM</name>
<keyword evidence="2" id="KW-0732">Signal</keyword>
<feature type="compositionally biased region" description="Low complexity" evidence="1">
    <location>
        <begin position="57"/>
        <end position="77"/>
    </location>
</feature>
<evidence type="ECO:0000256" key="2">
    <source>
        <dbReference type="SAM" id="SignalP"/>
    </source>
</evidence>
<dbReference type="EMBL" id="JAUSTO010000005">
    <property type="protein sequence ID" value="MDQ0152381.1"/>
    <property type="molecule type" value="Genomic_DNA"/>
</dbReference>
<feature type="signal peptide" evidence="2">
    <location>
        <begin position="1"/>
        <end position="24"/>
    </location>
</feature>
<dbReference type="AlphaFoldDB" id="A0AAE4ALP1"/>
<dbReference type="PROSITE" id="PS51257">
    <property type="entry name" value="PROKAR_LIPOPROTEIN"/>
    <property type="match status" value="1"/>
</dbReference>
<evidence type="ECO:0000256" key="1">
    <source>
        <dbReference type="SAM" id="MobiDB-lite"/>
    </source>
</evidence>
<organism evidence="4 5">
    <name type="scientific">Moryella indoligenes</name>
    <dbReference type="NCBI Taxonomy" id="371674"/>
    <lineage>
        <taxon>Bacteria</taxon>
        <taxon>Bacillati</taxon>
        <taxon>Bacillota</taxon>
        <taxon>Clostridia</taxon>
        <taxon>Lachnospirales</taxon>
        <taxon>Lachnospiraceae</taxon>
        <taxon>Moryella</taxon>
    </lineage>
</organism>
<evidence type="ECO:0000259" key="3">
    <source>
        <dbReference type="Pfam" id="PF13739"/>
    </source>
</evidence>
<sequence>MRDSRRVFRTVTAGLAAAMAVLFVACGNKKETVKVTNAAAETQQSAAEQKSSDAKLSPAPGESSGAEESAGSDKSSAGVKKLSSELQKYEKNQISIAYPVISGMKDSAQQEKLNAHLKENALAVLSNYPDSREAVNQEKDSLKVSCKLISADASRVIAVYTGEYMMDGAAHPSRLFYTNTVDVKTISDVSLRDAADPYTMAAYALAEDVQLKGADEETLRAYREQQKTMSVEQYQTCLERGDFPLKKGADGTTVTWPDSFSYAADGALYFSVPVPHAMGDYVIVEYDISTK</sequence>
<gene>
    <name evidence="4" type="ORF">J2S20_001070</name>
</gene>
<keyword evidence="5" id="KW-1185">Reference proteome</keyword>
<evidence type="ECO:0000313" key="5">
    <source>
        <dbReference type="Proteomes" id="UP001241537"/>
    </source>
</evidence>
<feature type="chain" id="PRO_5042029609" description="Deacetylase PdaC domain-containing protein" evidence="2">
    <location>
        <begin position="25"/>
        <end position="291"/>
    </location>
</feature>